<dbReference type="SUPFAM" id="SSF52279">
    <property type="entry name" value="Beta-D-glucan exohydrolase, C-terminal domain"/>
    <property type="match status" value="1"/>
</dbReference>
<dbReference type="Pfam" id="PF00933">
    <property type="entry name" value="Glyco_hydro_3"/>
    <property type="match status" value="1"/>
</dbReference>
<evidence type="ECO:0000313" key="5">
    <source>
        <dbReference type="Proteomes" id="UP001347146"/>
    </source>
</evidence>
<dbReference type="Pfam" id="PF01915">
    <property type="entry name" value="Glyco_hydro_3_C"/>
    <property type="match status" value="1"/>
</dbReference>
<organism evidence="4 5">
    <name type="scientific">Gordonia sesuvii</name>
    <dbReference type="NCBI Taxonomy" id="3116777"/>
    <lineage>
        <taxon>Bacteria</taxon>
        <taxon>Bacillati</taxon>
        <taxon>Actinomycetota</taxon>
        <taxon>Actinomycetes</taxon>
        <taxon>Mycobacteriales</taxon>
        <taxon>Gordoniaceae</taxon>
        <taxon>Gordonia</taxon>
    </lineage>
</organism>
<feature type="domain" description="Fibronectin type III-like" evidence="3">
    <location>
        <begin position="599"/>
        <end position="669"/>
    </location>
</feature>
<evidence type="ECO:0000256" key="1">
    <source>
        <dbReference type="ARBA" id="ARBA00005336"/>
    </source>
</evidence>
<dbReference type="InterPro" id="IPR017853">
    <property type="entry name" value="GH"/>
</dbReference>
<name>A0ABU7MIW5_9ACTN</name>
<evidence type="ECO:0000259" key="3">
    <source>
        <dbReference type="SMART" id="SM01217"/>
    </source>
</evidence>
<dbReference type="Proteomes" id="UP001347146">
    <property type="component" value="Unassembled WGS sequence"/>
</dbReference>
<dbReference type="GO" id="GO:0016787">
    <property type="term" value="F:hydrolase activity"/>
    <property type="evidence" value="ECO:0007669"/>
    <property type="project" value="UniProtKB-KW"/>
</dbReference>
<dbReference type="Gene3D" id="2.60.40.10">
    <property type="entry name" value="Immunoglobulins"/>
    <property type="match status" value="1"/>
</dbReference>
<comment type="similarity">
    <text evidence="1">Belongs to the glycosyl hydrolase 3 family.</text>
</comment>
<dbReference type="PANTHER" id="PTHR42715">
    <property type="entry name" value="BETA-GLUCOSIDASE"/>
    <property type="match status" value="1"/>
</dbReference>
<dbReference type="RefSeq" id="WP_330435341.1">
    <property type="nucleotide sequence ID" value="NZ_JAZDUF010000007.1"/>
</dbReference>
<protein>
    <submittedName>
        <fullName evidence="4">Glycoside hydrolase family 3 C-terminal domain-containing protein</fullName>
    </submittedName>
</protein>
<dbReference type="InterPro" id="IPR026891">
    <property type="entry name" value="Fn3-like"/>
</dbReference>
<keyword evidence="5" id="KW-1185">Reference proteome</keyword>
<evidence type="ECO:0000256" key="2">
    <source>
        <dbReference type="ARBA" id="ARBA00022801"/>
    </source>
</evidence>
<dbReference type="InterPro" id="IPR001764">
    <property type="entry name" value="Glyco_hydro_3_N"/>
</dbReference>
<proteinExistence type="inferred from homology"/>
<reference evidence="4 5" key="1">
    <citation type="submission" date="2024-01" db="EMBL/GenBank/DDBJ databases">
        <title>Draft genome sequence of Gordonia sp. LSe1-13.</title>
        <authorList>
            <person name="Suphannarot A."/>
            <person name="Mingma R."/>
        </authorList>
    </citation>
    <scope>NUCLEOTIDE SEQUENCE [LARGE SCALE GENOMIC DNA]</scope>
    <source>
        <strain evidence="4 5">LSe1-13</strain>
    </source>
</reference>
<accession>A0ABU7MIW5</accession>
<keyword evidence="2 4" id="KW-0378">Hydrolase</keyword>
<dbReference type="InterPro" id="IPR002772">
    <property type="entry name" value="Glyco_hydro_3_C"/>
</dbReference>
<dbReference type="SMART" id="SM01217">
    <property type="entry name" value="Fn3_like"/>
    <property type="match status" value="1"/>
</dbReference>
<dbReference type="InterPro" id="IPR013783">
    <property type="entry name" value="Ig-like_fold"/>
</dbReference>
<sequence length="755" mass="80586">MSSPTAQPSHPADHERQAAQIVARLSTADKASLTTGADFWHTAAITDAGVASVMLTDGPHGIRKQRGDVDALGINDSVPAVCFPPAVAMASSFDPELIERVGDALGRECLAEDVSVILGPGVNIKRSLLGGRNFEYLSEDPHLTGRIGAALIRGIQQHGVGTSVKHFAVNNQEHERLRVSADVDPRPLHEIYLRAFEHIVATARPWTVMASYNKINGVYATESSWLLTETLRRRWGFDGLVVSDWMAVDNRVAALAAGVDLEMPSSGDLGPAAVREAIADGDLSSEVLDDAASRVVALALAAEANRVSGATYDREAHHRLAREVARRCAVLLKNDPVGGEALLPLGHGARVAVIGEFARTPRFQGGGSSKINPFRLDAALDEMQAIADDGAISFAPGFVVGATESDPDLHDTAVATAAGAEIAVVFLGLGDDDESEGFDRSSWTLPEPQLALLRAVLAVNPRTVVVLSNGGVVDLAEIDEAPAVLESWLLGQAGGGAVAELLYGLADPSGRLAETIPHRIEDSPAFLDFPGEQLHVRYGEGVFVGYRWYDARRIPVRYPFGHGLSYTTFDFGDLEVSATGDALRVQVRVTNTGRRAGRAVGQVYVGLDSSRVARPPRELKAIGVADLEPGGTTVLDLDIPESELAYWDRDLDDWVVEAGRYRVEVGASSRDIRVRTTVDVDGDGAGRAIRLGRSATVGEVLEHPTAGPVVRSAVAATMGVEDLDPTMLMLVSSFPIRRVAPMLGLDDERLRDLLN</sequence>
<gene>
    <name evidence="4" type="ORF">VZC37_20860</name>
</gene>
<dbReference type="PANTHER" id="PTHR42715:SF10">
    <property type="entry name" value="BETA-GLUCOSIDASE"/>
    <property type="match status" value="1"/>
</dbReference>
<dbReference type="SUPFAM" id="SSF51445">
    <property type="entry name" value="(Trans)glycosidases"/>
    <property type="match status" value="1"/>
</dbReference>
<evidence type="ECO:0000313" key="4">
    <source>
        <dbReference type="EMBL" id="MEE3852803.1"/>
    </source>
</evidence>
<dbReference type="PRINTS" id="PR00133">
    <property type="entry name" value="GLHYDRLASE3"/>
</dbReference>
<dbReference type="InterPro" id="IPR036962">
    <property type="entry name" value="Glyco_hydro_3_N_sf"/>
</dbReference>
<dbReference type="InterPro" id="IPR050288">
    <property type="entry name" value="Cellulose_deg_GH3"/>
</dbReference>
<dbReference type="InterPro" id="IPR036881">
    <property type="entry name" value="Glyco_hydro_3_C_sf"/>
</dbReference>
<comment type="caution">
    <text evidence="4">The sequence shown here is derived from an EMBL/GenBank/DDBJ whole genome shotgun (WGS) entry which is preliminary data.</text>
</comment>
<dbReference type="Gene3D" id="3.40.50.1700">
    <property type="entry name" value="Glycoside hydrolase family 3 C-terminal domain"/>
    <property type="match status" value="1"/>
</dbReference>
<dbReference type="Gene3D" id="3.20.20.300">
    <property type="entry name" value="Glycoside hydrolase, family 3, N-terminal domain"/>
    <property type="match status" value="1"/>
</dbReference>
<dbReference type="Pfam" id="PF14310">
    <property type="entry name" value="Fn3-like"/>
    <property type="match status" value="1"/>
</dbReference>
<dbReference type="EMBL" id="JAZDUF010000007">
    <property type="protein sequence ID" value="MEE3852803.1"/>
    <property type="molecule type" value="Genomic_DNA"/>
</dbReference>